<protein>
    <submittedName>
        <fullName evidence="4">Chromatin associated protein KTI12</fullName>
    </submittedName>
</protein>
<dbReference type="Proteomes" id="UP000077266">
    <property type="component" value="Unassembled WGS sequence"/>
</dbReference>
<dbReference type="Pfam" id="PF08433">
    <property type="entry name" value="KTI12"/>
    <property type="match status" value="1"/>
</dbReference>
<accession>A0A165N5F7</accession>
<dbReference type="SUPFAM" id="SSF52540">
    <property type="entry name" value="P-loop containing nucleoside triphosphate hydrolases"/>
    <property type="match status" value="1"/>
</dbReference>
<gene>
    <name evidence="4" type="ORF">EXIGLDRAFT_722300</name>
</gene>
<keyword evidence="2" id="KW-0067">ATP-binding</keyword>
<evidence type="ECO:0000256" key="1">
    <source>
        <dbReference type="ARBA" id="ARBA00022741"/>
    </source>
</evidence>
<dbReference type="AlphaFoldDB" id="A0A165N5F7"/>
<dbReference type="OrthoDB" id="9972657at2759"/>
<evidence type="ECO:0000256" key="2">
    <source>
        <dbReference type="ARBA" id="ARBA00022840"/>
    </source>
</evidence>
<name>A0A165N5F7_EXIGL</name>
<dbReference type="Gene3D" id="3.40.50.300">
    <property type="entry name" value="P-loop containing nucleotide triphosphate hydrolases"/>
    <property type="match status" value="1"/>
</dbReference>
<dbReference type="FunCoup" id="A0A165N5F7">
    <property type="interactions" value="364"/>
</dbReference>
<dbReference type="InterPro" id="IPR027417">
    <property type="entry name" value="P-loop_NTPase"/>
</dbReference>
<dbReference type="PANTHER" id="PTHR12435">
    <property type="match status" value="1"/>
</dbReference>
<comment type="similarity">
    <text evidence="3">Belongs to the KTI12 family.</text>
</comment>
<reference evidence="4 5" key="1">
    <citation type="journal article" date="2016" name="Mol. Biol. Evol.">
        <title>Comparative Genomics of Early-Diverging Mushroom-Forming Fungi Provides Insights into the Origins of Lignocellulose Decay Capabilities.</title>
        <authorList>
            <person name="Nagy L.G."/>
            <person name="Riley R."/>
            <person name="Tritt A."/>
            <person name="Adam C."/>
            <person name="Daum C."/>
            <person name="Floudas D."/>
            <person name="Sun H."/>
            <person name="Yadav J.S."/>
            <person name="Pangilinan J."/>
            <person name="Larsson K.H."/>
            <person name="Matsuura K."/>
            <person name="Barry K."/>
            <person name="Labutti K."/>
            <person name="Kuo R."/>
            <person name="Ohm R.A."/>
            <person name="Bhattacharya S.S."/>
            <person name="Shirouzu T."/>
            <person name="Yoshinaga Y."/>
            <person name="Martin F.M."/>
            <person name="Grigoriev I.V."/>
            <person name="Hibbett D.S."/>
        </authorList>
    </citation>
    <scope>NUCLEOTIDE SEQUENCE [LARGE SCALE GENOMIC DNA]</scope>
    <source>
        <strain evidence="4 5">HHB12029</strain>
    </source>
</reference>
<evidence type="ECO:0000313" key="4">
    <source>
        <dbReference type="EMBL" id="KZW00241.1"/>
    </source>
</evidence>
<sequence length="298" mass="32660">MALVTVTGFPSSGKTRRVAQLIAHLDAALSHPDYDGPKYKVEVISDQSLNIARAVYNDSRSEKPARAALFTAVQRQLGKNTILIVDAMNYIKGFRYQMFCAAKEAGVRVCTVFAAAPPDKCKEWHAARDETDKYDDATFDNLLMRYEEPSSMVRWDSPLFIVACDDQSPPLDDIWKAVTAGNVQVANAGTAVAPRAPVDALQVLEGTTTSLVSMIMTEQTSTSGLGGNISLSLPSSSRLSLVLPPRNVTLSELQRNKRQFVTAHRKAITQGAMEKGAVDWTEESIARKFLAHLQETLQ</sequence>
<dbReference type="InterPro" id="IPR013641">
    <property type="entry name" value="KTI12/PSTK"/>
</dbReference>
<dbReference type="STRING" id="1314781.A0A165N5F7"/>
<dbReference type="InParanoid" id="A0A165N5F7"/>
<dbReference type="EMBL" id="KV425902">
    <property type="protein sequence ID" value="KZW00241.1"/>
    <property type="molecule type" value="Genomic_DNA"/>
</dbReference>
<dbReference type="GO" id="GO:0005524">
    <property type="term" value="F:ATP binding"/>
    <property type="evidence" value="ECO:0007669"/>
    <property type="project" value="UniProtKB-KW"/>
</dbReference>
<keyword evidence="1" id="KW-0547">Nucleotide-binding</keyword>
<organism evidence="4 5">
    <name type="scientific">Exidia glandulosa HHB12029</name>
    <dbReference type="NCBI Taxonomy" id="1314781"/>
    <lineage>
        <taxon>Eukaryota</taxon>
        <taxon>Fungi</taxon>
        <taxon>Dikarya</taxon>
        <taxon>Basidiomycota</taxon>
        <taxon>Agaricomycotina</taxon>
        <taxon>Agaricomycetes</taxon>
        <taxon>Auriculariales</taxon>
        <taxon>Exidiaceae</taxon>
        <taxon>Exidia</taxon>
    </lineage>
</organism>
<evidence type="ECO:0000256" key="3">
    <source>
        <dbReference type="ARBA" id="ARBA00025768"/>
    </source>
</evidence>
<proteinExistence type="inferred from homology"/>
<evidence type="ECO:0000313" key="5">
    <source>
        <dbReference type="Proteomes" id="UP000077266"/>
    </source>
</evidence>
<keyword evidence="5" id="KW-1185">Reference proteome</keyword>